<keyword evidence="2" id="KW-1185">Reference proteome</keyword>
<dbReference type="OrthoDB" id="307641at2"/>
<accession>A0A1M6LQA1</accession>
<name>A0A1M6LQA1_9CLOT</name>
<dbReference type="AlphaFoldDB" id="A0A1M6LQA1"/>
<sequence>MLNINSFIKNAKETTDYTCYNINHPITILNKYIDDIDDLEINISNGAKLDLLLDSINRYFIFLNRCENVLKTYYKNELIKR</sequence>
<proteinExistence type="predicted"/>
<dbReference type="Proteomes" id="UP000184310">
    <property type="component" value="Unassembled WGS sequence"/>
</dbReference>
<reference evidence="1 2" key="1">
    <citation type="submission" date="2016-11" db="EMBL/GenBank/DDBJ databases">
        <authorList>
            <person name="Jaros S."/>
            <person name="Januszkiewicz K."/>
            <person name="Wedrychowicz H."/>
        </authorList>
    </citation>
    <scope>NUCLEOTIDE SEQUENCE [LARGE SCALE GENOMIC DNA]</scope>
    <source>
        <strain evidence="1 2">DSM 21758</strain>
    </source>
</reference>
<evidence type="ECO:0000313" key="2">
    <source>
        <dbReference type="Proteomes" id="UP000184310"/>
    </source>
</evidence>
<dbReference type="EMBL" id="FQZB01000010">
    <property type="protein sequence ID" value="SHJ73373.1"/>
    <property type="molecule type" value="Genomic_DNA"/>
</dbReference>
<organism evidence="1 2">
    <name type="scientific">Clostridium cavendishii DSM 21758</name>
    <dbReference type="NCBI Taxonomy" id="1121302"/>
    <lineage>
        <taxon>Bacteria</taxon>
        <taxon>Bacillati</taxon>
        <taxon>Bacillota</taxon>
        <taxon>Clostridia</taxon>
        <taxon>Eubacteriales</taxon>
        <taxon>Clostridiaceae</taxon>
        <taxon>Clostridium</taxon>
    </lineage>
</organism>
<gene>
    <name evidence="1" type="ORF">SAMN02745163_02456</name>
</gene>
<dbReference type="STRING" id="1121302.SAMN02745163_02456"/>
<protein>
    <submittedName>
        <fullName evidence="1">Uncharacterized protein</fullName>
    </submittedName>
</protein>
<evidence type="ECO:0000313" key="1">
    <source>
        <dbReference type="EMBL" id="SHJ73373.1"/>
    </source>
</evidence>
<dbReference type="RefSeq" id="WP_072987889.1">
    <property type="nucleotide sequence ID" value="NZ_FQZB01000010.1"/>
</dbReference>